<dbReference type="AlphaFoldDB" id="Q8MQ89"/>
<evidence type="ECO:0007829" key="4">
    <source>
        <dbReference type="PeptideAtlas" id="Q8MQ89"/>
    </source>
</evidence>
<dbReference type="InParanoid" id="Q8MQ89"/>
<dbReference type="eggNOG" id="ENOG502T3C2">
    <property type="taxonomic scope" value="Eukaryota"/>
</dbReference>
<dbReference type="SMR" id="Q8MQ89"/>
<gene>
    <name evidence="1" type="ORF">CELE_D2030.11</name>
    <name evidence="1 3" type="ORF">D2030.11</name>
</gene>
<dbReference type="PeptideAtlas" id="Q8MQ89"/>
<dbReference type="Proteomes" id="UP000001940">
    <property type="component" value="Chromosome I"/>
</dbReference>
<name>Q8MQ89_CAEEL</name>
<dbReference type="PaxDb" id="6239-D2030.11"/>
<proteinExistence type="evidence at protein level"/>
<sequence length="136" mass="15675">MLHEFVEMVQDIHKIDSEIKELKSAEKAVQRCEKMGLKVSHNEEFHEKLSVKMDEAVQRKMSKLDEKSEQLDKIFRCLMSMSSEAPTSQNFEEDSELVSQHLSALKAFLRSDRSTSCPVLTLPVEQAVRRLLNNPI</sequence>
<evidence type="ECO:0000313" key="3">
    <source>
        <dbReference type="WormBase" id="D2030.11"/>
    </source>
</evidence>
<dbReference type="Bgee" id="WBGene00008420">
    <property type="expression patterns" value="Expressed in embryo and 3 other cell types or tissues"/>
</dbReference>
<dbReference type="EMBL" id="BX284601">
    <property type="protein sequence ID" value="CAD36485.1"/>
    <property type="molecule type" value="Genomic_DNA"/>
</dbReference>
<organism evidence="1 2">
    <name type="scientific">Caenorhabditis elegans</name>
    <dbReference type="NCBI Taxonomy" id="6239"/>
    <lineage>
        <taxon>Eukaryota</taxon>
        <taxon>Metazoa</taxon>
        <taxon>Ecdysozoa</taxon>
        <taxon>Nematoda</taxon>
        <taxon>Chromadorea</taxon>
        <taxon>Rhabditida</taxon>
        <taxon>Rhabditina</taxon>
        <taxon>Rhabditomorpha</taxon>
        <taxon>Rhabditoidea</taxon>
        <taxon>Rhabditidae</taxon>
        <taxon>Peloderinae</taxon>
        <taxon>Caenorhabditis</taxon>
    </lineage>
</organism>
<dbReference type="HOGENOM" id="CLU_1877375_0_0_1"/>
<dbReference type="UCSC" id="D2030.11">
    <property type="organism name" value="c. elegans"/>
</dbReference>
<evidence type="ECO:0000313" key="2">
    <source>
        <dbReference type="Proteomes" id="UP000001940"/>
    </source>
</evidence>
<accession>Q8MQ89</accession>
<keyword evidence="4" id="KW-1267">Proteomics identification</keyword>
<evidence type="ECO:0000313" key="1">
    <source>
        <dbReference type="EMBL" id="CAD36485.1"/>
    </source>
</evidence>
<protein>
    <submittedName>
        <fullName evidence="1">Centromere/kinetochore protein zw10 homolog</fullName>
    </submittedName>
</protein>
<dbReference type="FunCoup" id="Q8MQ89">
    <property type="interactions" value="958"/>
</dbReference>
<dbReference type="OrthoDB" id="5796495at2759"/>
<dbReference type="AGR" id="WB:WBGene00008420"/>
<reference evidence="1 2" key="1">
    <citation type="journal article" date="1998" name="Science">
        <title>Genome sequence of the nematode C. elegans: a platform for investigating biology.</title>
        <authorList>
            <consortium name="The C. elegans sequencing consortium"/>
            <person name="Sulson J.E."/>
            <person name="Waterston R."/>
        </authorList>
    </citation>
    <scope>NUCLEOTIDE SEQUENCE [LARGE SCALE GENOMIC DNA]</scope>
    <source>
        <strain evidence="1 2">Bristol N2</strain>
    </source>
</reference>
<keyword evidence="2" id="KW-1185">Reference proteome</keyword>
<dbReference type="WormBase" id="D2030.11">
    <property type="protein sequence ID" value="CE30926"/>
    <property type="gene ID" value="WBGene00008420"/>
</dbReference>
<dbReference type="OMA" id="NEEFHEK"/>